<evidence type="ECO:0000256" key="8">
    <source>
        <dbReference type="ARBA" id="ARBA00022679"/>
    </source>
</evidence>
<feature type="compositionally biased region" description="Acidic residues" evidence="17">
    <location>
        <begin position="478"/>
        <end position="487"/>
    </location>
</feature>
<evidence type="ECO:0000256" key="10">
    <source>
        <dbReference type="ARBA" id="ARBA00022737"/>
    </source>
</evidence>
<organism evidence="19 20">
    <name type="scientific">Mya arenaria</name>
    <name type="common">Soft-shell clam</name>
    <dbReference type="NCBI Taxonomy" id="6604"/>
    <lineage>
        <taxon>Eukaryota</taxon>
        <taxon>Metazoa</taxon>
        <taxon>Spiralia</taxon>
        <taxon>Lophotrochozoa</taxon>
        <taxon>Mollusca</taxon>
        <taxon>Bivalvia</taxon>
        <taxon>Autobranchia</taxon>
        <taxon>Heteroconchia</taxon>
        <taxon>Euheterodonta</taxon>
        <taxon>Imparidentia</taxon>
        <taxon>Neoheterodontei</taxon>
        <taxon>Myida</taxon>
        <taxon>Myoidea</taxon>
        <taxon>Myidae</taxon>
        <taxon>Mya</taxon>
    </lineage>
</organism>
<feature type="repeat" description="RCC1" evidence="15">
    <location>
        <begin position="544"/>
        <end position="600"/>
    </location>
</feature>
<evidence type="ECO:0000256" key="5">
    <source>
        <dbReference type="ARBA" id="ARBA00022490"/>
    </source>
</evidence>
<evidence type="ECO:0000256" key="6">
    <source>
        <dbReference type="ARBA" id="ARBA00022527"/>
    </source>
</evidence>
<reference evidence="19" key="1">
    <citation type="submission" date="2022-11" db="EMBL/GenBank/DDBJ databases">
        <title>Centuries of genome instability and evolution in soft-shell clam transmissible cancer (bioRxiv).</title>
        <authorList>
            <person name="Hart S.F.M."/>
            <person name="Yonemitsu M.A."/>
            <person name="Giersch R.M."/>
            <person name="Beal B.F."/>
            <person name="Arriagada G."/>
            <person name="Davis B.W."/>
            <person name="Ostrander E.A."/>
            <person name="Goff S.P."/>
            <person name="Metzger M.J."/>
        </authorList>
    </citation>
    <scope>NUCLEOTIDE SEQUENCE</scope>
    <source>
        <strain evidence="19">MELC-2E11</strain>
        <tissue evidence="19">Siphon/mantle</tissue>
    </source>
</reference>
<keyword evidence="8" id="KW-0808">Transferase</keyword>
<dbReference type="Proteomes" id="UP001164746">
    <property type="component" value="Chromosome 4"/>
</dbReference>
<evidence type="ECO:0000256" key="4">
    <source>
        <dbReference type="ARBA" id="ARBA00012513"/>
    </source>
</evidence>
<evidence type="ECO:0000256" key="16">
    <source>
        <dbReference type="SAM" id="Coils"/>
    </source>
</evidence>
<keyword evidence="10" id="KW-0677">Repeat</keyword>
<protein>
    <recommendedName>
        <fullName evidence="4">non-specific serine/threonine protein kinase</fullName>
        <ecNumber evidence="4">2.7.11.1</ecNumber>
    </recommendedName>
</protein>
<evidence type="ECO:0000256" key="12">
    <source>
        <dbReference type="ARBA" id="ARBA00022777"/>
    </source>
</evidence>
<feature type="compositionally biased region" description="Polar residues" evidence="17">
    <location>
        <begin position="853"/>
        <end position="865"/>
    </location>
</feature>
<keyword evidence="16" id="KW-0175">Coiled coil</keyword>
<keyword evidence="14" id="KW-0460">Magnesium</keyword>
<evidence type="ECO:0000256" key="3">
    <source>
        <dbReference type="ARBA" id="ARBA00010886"/>
    </source>
</evidence>
<dbReference type="PROSITE" id="PS50011">
    <property type="entry name" value="PROTEIN_KINASE_DOM"/>
    <property type="match status" value="1"/>
</dbReference>
<evidence type="ECO:0000256" key="1">
    <source>
        <dbReference type="ARBA" id="ARBA00001946"/>
    </source>
</evidence>
<dbReference type="PROSITE" id="PS50096">
    <property type="entry name" value="IQ"/>
    <property type="match status" value="1"/>
</dbReference>
<gene>
    <name evidence="19" type="ORF">MAR_008792</name>
</gene>
<feature type="region of interest" description="Disordered" evidence="17">
    <location>
        <begin position="478"/>
        <end position="499"/>
    </location>
</feature>
<feature type="compositionally biased region" description="Polar residues" evidence="17">
    <location>
        <begin position="820"/>
        <end position="831"/>
    </location>
</feature>
<feature type="region of interest" description="Disordered" evidence="17">
    <location>
        <begin position="939"/>
        <end position="997"/>
    </location>
</feature>
<feature type="region of interest" description="Disordered" evidence="17">
    <location>
        <begin position="1017"/>
        <end position="1071"/>
    </location>
</feature>
<keyword evidence="5" id="KW-0963">Cytoplasm</keyword>
<feature type="compositionally biased region" description="Basic and acidic residues" evidence="17">
    <location>
        <begin position="1017"/>
        <end position="1028"/>
    </location>
</feature>
<feature type="repeat" description="RCC1" evidence="15">
    <location>
        <begin position="653"/>
        <end position="719"/>
    </location>
</feature>
<evidence type="ECO:0000256" key="9">
    <source>
        <dbReference type="ARBA" id="ARBA00022723"/>
    </source>
</evidence>
<evidence type="ECO:0000256" key="15">
    <source>
        <dbReference type="PROSITE-ProRule" id="PRU00235"/>
    </source>
</evidence>
<dbReference type="InterPro" id="IPR000408">
    <property type="entry name" value="Reg_chr_condens"/>
</dbReference>
<feature type="region of interest" description="Disordered" evidence="17">
    <location>
        <begin position="787"/>
        <end position="905"/>
    </location>
</feature>
<evidence type="ECO:0000259" key="18">
    <source>
        <dbReference type="PROSITE" id="PS50011"/>
    </source>
</evidence>
<dbReference type="InterPro" id="IPR000719">
    <property type="entry name" value="Prot_kinase_dom"/>
</dbReference>
<dbReference type="Pfam" id="PF00069">
    <property type="entry name" value="Pkinase"/>
    <property type="match status" value="1"/>
</dbReference>
<dbReference type="PROSITE" id="PS50012">
    <property type="entry name" value="RCC1_3"/>
    <property type="match status" value="4"/>
</dbReference>
<feature type="compositionally biased region" description="Polar residues" evidence="17">
    <location>
        <begin position="1043"/>
        <end position="1054"/>
    </location>
</feature>
<evidence type="ECO:0000313" key="20">
    <source>
        <dbReference type="Proteomes" id="UP001164746"/>
    </source>
</evidence>
<feature type="compositionally biased region" description="Polar residues" evidence="17">
    <location>
        <begin position="787"/>
        <end position="799"/>
    </location>
</feature>
<dbReference type="InterPro" id="IPR011009">
    <property type="entry name" value="Kinase-like_dom_sf"/>
</dbReference>
<dbReference type="SUPFAM" id="SSF56112">
    <property type="entry name" value="Protein kinase-like (PK-like)"/>
    <property type="match status" value="1"/>
</dbReference>
<feature type="coiled-coil region" evidence="16">
    <location>
        <begin position="1121"/>
        <end position="1188"/>
    </location>
</feature>
<feature type="compositionally biased region" description="Basic and acidic residues" evidence="17">
    <location>
        <begin position="885"/>
        <end position="895"/>
    </location>
</feature>
<dbReference type="EMBL" id="CP111015">
    <property type="protein sequence ID" value="WAR02234.1"/>
    <property type="molecule type" value="Genomic_DNA"/>
</dbReference>
<dbReference type="InterPro" id="IPR051997">
    <property type="entry name" value="STK_NEK"/>
</dbReference>
<dbReference type="Pfam" id="PF25390">
    <property type="entry name" value="WD40_RLD"/>
    <property type="match status" value="1"/>
</dbReference>
<sequence length="1218" mass="133840">MSESSGGLSDNVRAVAVNHPNFIPDPGAQSKIFKASVDNDLRSKPPSGAISSHVDGNSKPKHVRSVSHDYSNNRGSVGSFGSCDSKTYDEEVVISYQDEALDIEDQGAGNKDEDVEKTAPIRLVIVSSKVRNTSAIRMALQPNVVFIQYRYYTSTLDAILELVSRSLGSRKCESMAFILSCSGLSMQVCGKDDKESIMEKKSLREFFTSLVQKHVDNGNTGARLDFLACSLFLQTDGGSVDREIEACVGVPVKLYKDLGGSESAKSNNSDDGAYGAAVLYKKKDDDSLVILKEINLHDLKAAERQMALNEVNILAMLEHPNIISYFDSFEEDGVIMIEMEYADGGTLAHHLSSLEKPFEERDVITMFQQIVSAIRYIHEHNILHRDLKTANIFLTKEGVVKVGDFGISKMMSTANKGANTVLGTPYYISPEMGQFAPVKGNYSQDFKDLVMLMLSQDPAVRPSAHDLLYTHIPKFEEETTTDQDEDLDSHRDPQHASPKKKTRSILYYFDSASAELTPIELNPKVKIRTTAVGADHVIVVTTESQVYTWGDGSKGQLGHGDLTSLAKPKLVEALTGKSITSVDVIAVACGPSHVVVVGSEGEIFSWGNGAAGRLGLGTEDNHCQPMKVTVTESVLIREVFCGYDGTMLLTDEGCAFACGSNQHNKLALNNRRGFIAAMRNIFTRTEVDGQKVPTMVRALRHRMIDISMGRHHTAVIVESGTVWSFGRNVEGQLGVGETKPVDAPVEVKAMMDKNIVRVQCGEHYTVASTNENEIYYWGLRFKDPSTVSQATDDLGSRSSVADGKKDDMRVESVTPRNAGHSRQLSTTSGISIPSVDGASLTDREMDGDGGVDRQTSLDTGDNSVADSGIVGDSNVPRRSTSASSRDGKEKEKDSEGGSPDASEIIFPPDHLMKIVPSEEMLTLSSFICHGENIFIHVETTAPPPRKRTRKKRGIRKRYSGSTLPVPSAGAGMSASSREAGDEYSSETSEIDTQVPSWLKNELDQTKLSVSEMVKADLKTEESDGHLADDTSGQSEEDRKPKTFDTSMSSIQINRDLTPCKLPPDKNLTPRNIGQRQTCLDTQVGKGLGKVQLELDRGQDVALKEQLAARGFVSDVTVKRREEALIGELRATREEKAQAELRLQELERDHIARQEQLRRETEYRAKEREKGLQEQIELLKTELQSQTSQLKDNQRVVNSMQLIFQLSIESAHFCHNDTS</sequence>
<keyword evidence="20" id="KW-1185">Reference proteome</keyword>
<comment type="cofactor">
    <cofactor evidence="1">
        <name>Mg(2+)</name>
        <dbReference type="ChEBI" id="CHEBI:18420"/>
    </cofactor>
</comment>
<comment type="subcellular location">
    <subcellularLocation>
        <location evidence="2">Cytoplasm</location>
    </subcellularLocation>
</comment>
<evidence type="ECO:0000256" key="14">
    <source>
        <dbReference type="ARBA" id="ARBA00022842"/>
    </source>
</evidence>
<evidence type="ECO:0000256" key="2">
    <source>
        <dbReference type="ARBA" id="ARBA00004496"/>
    </source>
</evidence>
<comment type="similarity">
    <text evidence="3">Belongs to the protein kinase superfamily. NEK Ser/Thr protein kinase family. NIMA subfamily.</text>
</comment>
<keyword evidence="7" id="KW-0597">Phosphoprotein</keyword>
<feature type="repeat" description="RCC1" evidence="15">
    <location>
        <begin position="601"/>
        <end position="652"/>
    </location>
</feature>
<feature type="domain" description="Protein kinase" evidence="18">
    <location>
        <begin position="263"/>
        <end position="539"/>
    </location>
</feature>
<dbReference type="PROSITE" id="PS00108">
    <property type="entry name" value="PROTEIN_KINASE_ST"/>
    <property type="match status" value="1"/>
</dbReference>
<dbReference type="EC" id="2.7.11.1" evidence="4"/>
<keyword evidence="11" id="KW-0547">Nucleotide-binding</keyword>
<feature type="compositionally biased region" description="Polar residues" evidence="17">
    <location>
        <begin position="985"/>
        <end position="995"/>
    </location>
</feature>
<evidence type="ECO:0000313" key="19">
    <source>
        <dbReference type="EMBL" id="WAR02234.1"/>
    </source>
</evidence>
<dbReference type="PANTHER" id="PTHR44535:SF5">
    <property type="entry name" value="PROTEIN KINASE DOMAIN-CONTAINING PROTEIN"/>
    <property type="match status" value="1"/>
</dbReference>
<dbReference type="InterPro" id="IPR058923">
    <property type="entry name" value="RCC1-like_dom"/>
</dbReference>
<keyword evidence="13" id="KW-0067">ATP-binding</keyword>
<evidence type="ECO:0000256" key="17">
    <source>
        <dbReference type="SAM" id="MobiDB-lite"/>
    </source>
</evidence>
<keyword evidence="12" id="KW-0418">Kinase</keyword>
<keyword evidence="9" id="KW-0479">Metal-binding</keyword>
<feature type="repeat" description="RCC1" evidence="15">
    <location>
        <begin position="720"/>
        <end position="771"/>
    </location>
</feature>
<dbReference type="InterPro" id="IPR009091">
    <property type="entry name" value="RCC1/BLIP-II"/>
</dbReference>
<accession>A0ABY7DZ77</accession>
<feature type="region of interest" description="Disordered" evidence="17">
    <location>
        <begin position="35"/>
        <end position="71"/>
    </location>
</feature>
<evidence type="ECO:0000256" key="11">
    <source>
        <dbReference type="ARBA" id="ARBA00022741"/>
    </source>
</evidence>
<proteinExistence type="inferred from homology"/>
<keyword evidence="6" id="KW-0723">Serine/threonine-protein kinase</keyword>
<evidence type="ECO:0000256" key="13">
    <source>
        <dbReference type="ARBA" id="ARBA00022840"/>
    </source>
</evidence>
<evidence type="ECO:0000256" key="7">
    <source>
        <dbReference type="ARBA" id="ARBA00022553"/>
    </source>
</evidence>
<dbReference type="InterPro" id="IPR008271">
    <property type="entry name" value="Ser/Thr_kinase_AS"/>
</dbReference>
<feature type="compositionally biased region" description="Basic residues" evidence="17">
    <location>
        <begin position="944"/>
        <end position="958"/>
    </location>
</feature>
<dbReference type="SUPFAM" id="SSF50985">
    <property type="entry name" value="RCC1/BLIP-II"/>
    <property type="match status" value="1"/>
</dbReference>
<name>A0ABY7DZ77_MYAAR</name>
<dbReference type="PANTHER" id="PTHR44535">
    <property type="entry name" value="PROTEIN CBG16200"/>
    <property type="match status" value="1"/>
</dbReference>
<dbReference type="Gene3D" id="1.10.510.10">
    <property type="entry name" value="Transferase(Phosphotransferase) domain 1"/>
    <property type="match status" value="1"/>
</dbReference>
<dbReference type="PRINTS" id="PR00633">
    <property type="entry name" value="RCCNDNSATION"/>
</dbReference>
<dbReference type="Gene3D" id="2.130.10.30">
    <property type="entry name" value="Regulator of chromosome condensation 1/beta-lactamase-inhibitor protein II"/>
    <property type="match status" value="1"/>
</dbReference>
<dbReference type="SMART" id="SM00220">
    <property type="entry name" value="S_TKc"/>
    <property type="match status" value="1"/>
</dbReference>